<feature type="transmembrane region" description="Helical" evidence="5">
    <location>
        <begin position="407"/>
        <end position="426"/>
    </location>
</feature>
<keyword evidence="2 5" id="KW-0812">Transmembrane</keyword>
<feature type="transmembrane region" description="Helical" evidence="5">
    <location>
        <begin position="343"/>
        <end position="372"/>
    </location>
</feature>
<dbReference type="EMBL" id="AGXN01000012">
    <property type="protein sequence ID" value="EIY96145.1"/>
    <property type="molecule type" value="Genomic_DNA"/>
</dbReference>
<feature type="transmembrane region" description="Helical" evidence="5">
    <location>
        <begin position="214"/>
        <end position="247"/>
    </location>
</feature>
<comment type="caution">
    <text evidence="7">The sequence shown here is derived from an EMBL/GenBank/DDBJ whole genome shotgun (WGS) entry which is preliminary data.</text>
</comment>
<evidence type="ECO:0000313" key="8">
    <source>
        <dbReference type="Proteomes" id="UP000003879"/>
    </source>
</evidence>
<dbReference type="AlphaFoldDB" id="A0A0E2AQJ9"/>
<evidence type="ECO:0000256" key="5">
    <source>
        <dbReference type="SAM" id="Phobius"/>
    </source>
</evidence>
<dbReference type="HOGENOM" id="CLU_042012_0_0_10"/>
<comment type="subcellular location">
    <subcellularLocation>
        <location evidence="1">Membrane</location>
        <topology evidence="1">Multi-pass membrane protein</topology>
    </subcellularLocation>
</comment>
<feature type="domain" description="O-antigen ligase-related" evidence="6">
    <location>
        <begin position="219"/>
        <end position="358"/>
    </location>
</feature>
<feature type="transmembrane region" description="Helical" evidence="5">
    <location>
        <begin position="44"/>
        <end position="62"/>
    </location>
</feature>
<feature type="transmembrane region" description="Helical" evidence="5">
    <location>
        <begin position="130"/>
        <end position="148"/>
    </location>
</feature>
<protein>
    <recommendedName>
        <fullName evidence="6">O-antigen ligase-related domain-containing protein</fullName>
    </recommendedName>
</protein>
<feature type="transmembrane region" description="Helical" evidence="5">
    <location>
        <begin position="20"/>
        <end position="38"/>
    </location>
</feature>
<dbReference type="Proteomes" id="UP000003879">
    <property type="component" value="Unassembled WGS sequence"/>
</dbReference>
<dbReference type="Pfam" id="PF04932">
    <property type="entry name" value="Wzy_C"/>
    <property type="match status" value="1"/>
</dbReference>
<proteinExistence type="predicted"/>
<gene>
    <name evidence="7" type="ORF">HMPREF1056_02033</name>
</gene>
<evidence type="ECO:0000256" key="2">
    <source>
        <dbReference type="ARBA" id="ARBA00022692"/>
    </source>
</evidence>
<evidence type="ECO:0000256" key="3">
    <source>
        <dbReference type="ARBA" id="ARBA00022989"/>
    </source>
</evidence>
<dbReference type="GO" id="GO:0016020">
    <property type="term" value="C:membrane"/>
    <property type="evidence" value="ECO:0007669"/>
    <property type="project" value="UniProtKB-SubCell"/>
</dbReference>
<keyword evidence="4 5" id="KW-0472">Membrane</keyword>
<evidence type="ECO:0000313" key="7">
    <source>
        <dbReference type="EMBL" id="EIY96145.1"/>
    </source>
</evidence>
<feature type="transmembrane region" description="Helical" evidence="5">
    <location>
        <begin position="189"/>
        <end position="208"/>
    </location>
</feature>
<feature type="transmembrane region" description="Helical" evidence="5">
    <location>
        <begin position="74"/>
        <end position="92"/>
    </location>
</feature>
<evidence type="ECO:0000256" key="4">
    <source>
        <dbReference type="ARBA" id="ARBA00023136"/>
    </source>
</evidence>
<evidence type="ECO:0000259" key="6">
    <source>
        <dbReference type="Pfam" id="PF04932"/>
    </source>
</evidence>
<feature type="transmembrane region" description="Helical" evidence="5">
    <location>
        <begin position="98"/>
        <end position="118"/>
    </location>
</feature>
<dbReference type="PATRIC" id="fig|997883.3.peg.2131"/>
<feature type="transmembrane region" description="Helical" evidence="5">
    <location>
        <begin position="256"/>
        <end position="275"/>
    </location>
</feature>
<dbReference type="InterPro" id="IPR051533">
    <property type="entry name" value="WaaL-like"/>
</dbReference>
<feature type="transmembrane region" description="Helical" evidence="5">
    <location>
        <begin position="384"/>
        <end position="401"/>
    </location>
</feature>
<reference evidence="7 8" key="1">
    <citation type="submission" date="2012-02" db="EMBL/GenBank/DDBJ databases">
        <title>The Genome Sequence of Bacteroides fragilis CL07T12C05.</title>
        <authorList>
            <consortium name="The Broad Institute Genome Sequencing Platform"/>
            <person name="Earl A."/>
            <person name="Ward D."/>
            <person name="Feldgarden M."/>
            <person name="Gevers D."/>
            <person name="Zitomersky N.L."/>
            <person name="Coyne M.J."/>
            <person name="Comstock L.E."/>
            <person name="Young S.K."/>
            <person name="Zeng Q."/>
            <person name="Gargeya S."/>
            <person name="Fitzgerald M."/>
            <person name="Haas B."/>
            <person name="Abouelleil A."/>
            <person name="Alvarado L."/>
            <person name="Arachchi H.M."/>
            <person name="Berlin A."/>
            <person name="Chapman S.B."/>
            <person name="Gearin G."/>
            <person name="Goldberg J."/>
            <person name="Griggs A."/>
            <person name="Gujja S."/>
            <person name="Hansen M."/>
            <person name="Heiman D."/>
            <person name="Howarth C."/>
            <person name="Larimer J."/>
            <person name="Lui A."/>
            <person name="MacDonald P.J.P."/>
            <person name="McCowen C."/>
            <person name="Montmayeur A."/>
            <person name="Murphy C."/>
            <person name="Neiman D."/>
            <person name="Pearson M."/>
            <person name="Priest M."/>
            <person name="Roberts A."/>
            <person name="Saif S."/>
            <person name="Shea T."/>
            <person name="Sisk P."/>
            <person name="Stolte C."/>
            <person name="Sykes S."/>
            <person name="Wortman J."/>
            <person name="Nusbaum C."/>
            <person name="Birren B."/>
        </authorList>
    </citation>
    <scope>NUCLEOTIDE SEQUENCE [LARGE SCALE GENOMIC DNA]</scope>
    <source>
        <strain evidence="7 8">CL07T12C05</strain>
    </source>
</reference>
<accession>A0A0E2AQJ9</accession>
<keyword evidence="3 5" id="KW-1133">Transmembrane helix</keyword>
<name>A0A0E2AQJ9_BACFG</name>
<dbReference type="InterPro" id="IPR007016">
    <property type="entry name" value="O-antigen_ligase-rel_domated"/>
</dbReference>
<evidence type="ECO:0000256" key="1">
    <source>
        <dbReference type="ARBA" id="ARBA00004141"/>
    </source>
</evidence>
<sequence length="450" mass="51302">MMMNDEELNKEADSGKSESAFYILFAIQLILIAIGMFMPIQMGLTTLPLFTLLAIITLIRCNSRQLNKRQGNNIMVHLFICLGIFCTLEMFNNNHVQSAWNIAITHYFFYPTVCAFLVPIAIRNYKGVEILLIIWSLFVLMASFKGYWQKNHGFNSQELYFLYNLGGYRTHIIWSGIRYFSCFSDAANYGVHAAMAATTFGIAAAFIRKRLMKIYFILVALCAIYSVAISGTRAAVAVPLGGILLYIIISKSRKGFAISSILLIAAFSFFYFTHIGNGNAYIRKMRSAFRPNKDASYITRVENRERMKELMLTKPFGYGLGLAKGERFSPKEVMPYPPDSWLVAVWVETGIVGLVLYLLIHGVLFAWCSWLLMFRIMNQRLRGLLAAWLCMNAGFFVAAYANDVMQYPNSIIVYTGFALCIAGPYIDPVMQKEDEELERERKEKKKEIDY</sequence>
<dbReference type="PANTHER" id="PTHR37422">
    <property type="entry name" value="TEICHURONIC ACID BIOSYNTHESIS PROTEIN TUAE"/>
    <property type="match status" value="1"/>
</dbReference>
<dbReference type="PANTHER" id="PTHR37422:SF13">
    <property type="entry name" value="LIPOPOLYSACCHARIDE BIOSYNTHESIS PROTEIN PA4999-RELATED"/>
    <property type="match status" value="1"/>
</dbReference>
<organism evidence="7 8">
    <name type="scientific">Bacteroides fragilis CL07T12C05</name>
    <dbReference type="NCBI Taxonomy" id="997883"/>
    <lineage>
        <taxon>Bacteria</taxon>
        <taxon>Pseudomonadati</taxon>
        <taxon>Bacteroidota</taxon>
        <taxon>Bacteroidia</taxon>
        <taxon>Bacteroidales</taxon>
        <taxon>Bacteroidaceae</taxon>
        <taxon>Bacteroides</taxon>
    </lineage>
</organism>